<feature type="transmembrane region" description="Helical" evidence="3">
    <location>
        <begin position="405"/>
        <end position="425"/>
    </location>
</feature>
<dbReference type="STRING" id="926561.GCA_000379025_02230"/>
<dbReference type="PIRSF" id="PIRSF005690">
    <property type="entry name" value="GerBA"/>
    <property type="match status" value="1"/>
</dbReference>
<feature type="transmembrane region" description="Helical" evidence="3">
    <location>
        <begin position="378"/>
        <end position="398"/>
    </location>
</feature>
<dbReference type="InterPro" id="IPR050768">
    <property type="entry name" value="UPF0353/GerABKA_families"/>
</dbReference>
<feature type="transmembrane region" description="Helical" evidence="3">
    <location>
        <begin position="315"/>
        <end position="339"/>
    </location>
</feature>
<comment type="similarity">
    <text evidence="1">Belongs to the GerABKA family.</text>
</comment>
<dbReference type="AlphaFoldDB" id="A0A4R8GYU4"/>
<protein>
    <submittedName>
        <fullName evidence="4">Spore germination protein KA/spore germination protein</fullName>
    </submittedName>
</protein>
<dbReference type="GO" id="GO:0016020">
    <property type="term" value="C:membrane"/>
    <property type="evidence" value="ECO:0007669"/>
    <property type="project" value="InterPro"/>
</dbReference>
<comment type="caution">
    <text evidence="4">The sequence shown here is derived from an EMBL/GenBank/DDBJ whole genome shotgun (WGS) entry which is preliminary data.</text>
</comment>
<evidence type="ECO:0000256" key="2">
    <source>
        <dbReference type="ARBA" id="ARBA00023136"/>
    </source>
</evidence>
<organism evidence="4 5">
    <name type="scientific">Orenia marismortui</name>
    <dbReference type="NCBI Taxonomy" id="46469"/>
    <lineage>
        <taxon>Bacteria</taxon>
        <taxon>Bacillati</taxon>
        <taxon>Bacillota</taxon>
        <taxon>Clostridia</taxon>
        <taxon>Halanaerobiales</taxon>
        <taxon>Halobacteroidaceae</taxon>
        <taxon>Orenia</taxon>
    </lineage>
</organism>
<dbReference type="RefSeq" id="WP_134116273.1">
    <property type="nucleotide sequence ID" value="NZ_SOEG01000010.1"/>
</dbReference>
<dbReference type="InterPro" id="IPR004995">
    <property type="entry name" value="Spore_Ger"/>
</dbReference>
<dbReference type="Pfam" id="PF03323">
    <property type="entry name" value="GerA"/>
    <property type="match status" value="1"/>
</dbReference>
<reference evidence="4 5" key="1">
    <citation type="submission" date="2019-03" db="EMBL/GenBank/DDBJ databases">
        <title>Subsurface microbial communities from deep shales in Ohio and West Virginia, USA.</title>
        <authorList>
            <person name="Wrighton K."/>
        </authorList>
    </citation>
    <scope>NUCLEOTIDE SEQUENCE [LARGE SCALE GENOMIC DNA]</scope>
    <source>
        <strain evidence="4 5">MSL 6dP</strain>
    </source>
</reference>
<gene>
    <name evidence="4" type="ORF">C7959_1103</name>
</gene>
<evidence type="ECO:0000313" key="5">
    <source>
        <dbReference type="Proteomes" id="UP000295832"/>
    </source>
</evidence>
<keyword evidence="5" id="KW-1185">Reference proteome</keyword>
<proteinExistence type="inferred from homology"/>
<feature type="transmembrane region" description="Helical" evidence="3">
    <location>
        <begin position="437"/>
        <end position="463"/>
    </location>
</feature>
<dbReference type="GO" id="GO:0009847">
    <property type="term" value="P:spore germination"/>
    <property type="evidence" value="ECO:0007669"/>
    <property type="project" value="InterPro"/>
</dbReference>
<dbReference type="Proteomes" id="UP000295832">
    <property type="component" value="Unassembled WGS sequence"/>
</dbReference>
<evidence type="ECO:0000256" key="1">
    <source>
        <dbReference type="ARBA" id="ARBA00005278"/>
    </source>
</evidence>
<dbReference type="PANTHER" id="PTHR22550">
    <property type="entry name" value="SPORE GERMINATION PROTEIN"/>
    <property type="match status" value="1"/>
</dbReference>
<keyword evidence="3" id="KW-0812">Transmembrane</keyword>
<keyword evidence="3" id="KW-1133">Transmembrane helix</keyword>
<dbReference type="PANTHER" id="PTHR22550:SF5">
    <property type="entry name" value="LEUCINE ZIPPER PROTEIN 4"/>
    <property type="match status" value="1"/>
</dbReference>
<accession>A0A4R8GYU4</accession>
<evidence type="ECO:0000256" key="3">
    <source>
        <dbReference type="SAM" id="Phobius"/>
    </source>
</evidence>
<keyword evidence="2 3" id="KW-0472">Membrane</keyword>
<dbReference type="EMBL" id="SOEG01000010">
    <property type="protein sequence ID" value="TDX51759.1"/>
    <property type="molecule type" value="Genomic_DNA"/>
</dbReference>
<sequence length="523" mass="58155">MFWKKSKVKFKDKEEYKSNNKSLEKLRLQESLKENKDIIKNLIGDSNDVVFRNFNLAKSEENPALLIFIDGLTNTDLLNKHIINPLLNNLEIDDLAKSIDEETGLIQESIVTTHEIKAENKIEELIKSVLSGDAILLIEGFSQGFIVASKGWDARSVSEPTTESVIRGPRDGFTENLRTNTSHIRRRLRDPGLRIKGVLVGERSNTNIAIAYIEGLANKNIVKEVENRIKNIKVDCILESGYIEQFIEDSPFSPFPQLQHTERPDKAVGNLLEGRVVIIVDGTPFVLIAPAIFDQFYHSPEDYYQRFIITSLLRIVRIIGSGISLALPALYIALTAFHFEMLPTVFALSIAGGRAQVPFPSYLEAFFMEGVVEILREASVHLPNVIGSTIGIVGGLILGTAAVDAGLVSPAMVIVVALTTIGSFTSPTYSASNAIRILRFILMFLAATFGLYGFVAGIIAITIHMASLKSFGIPYLTPYAPSRLEDLKDSVIRFPLWKMNFRPKLMRTNNPKREDDSKEGGND</sequence>
<name>A0A4R8GYU4_9FIRM</name>
<evidence type="ECO:0000313" key="4">
    <source>
        <dbReference type="EMBL" id="TDX51759.1"/>
    </source>
</evidence>